<keyword evidence="1" id="KW-0175">Coiled coil</keyword>
<dbReference type="EMBL" id="RRYP01010972">
    <property type="protein sequence ID" value="TNV78052.1"/>
    <property type="molecule type" value="Genomic_DNA"/>
</dbReference>
<keyword evidence="2" id="KW-0812">Transmembrane</keyword>
<keyword evidence="2" id="KW-1133">Transmembrane helix</keyword>
<keyword evidence="2" id="KW-0472">Membrane</keyword>
<feature type="coiled-coil region" evidence="1">
    <location>
        <begin position="219"/>
        <end position="247"/>
    </location>
</feature>
<sequence>MDAPHVRLVTRFTQLKQTFDRNPTDYASLSKLSLRLITLQKSIQEQLDLWNEIQSSQSRSGKFLGALVGAALSQNVAIAQLEQAREDIKGMQGTLQARIEAIENQQVQHGPSSNSRLLTLLQNPEFVPPPPSELPKSKPIVFEPIQKAYMDDQLPFEDYVKSFLTQQQPVQPKKEQQASSKEKLKTLMSSVTSYISNKMQNSDQLVNNEEVQMPIEIVNEEEEKLVKEKMEEMKAKLRAKREKEETNETPAAVVKPNAKYYYDLRKKILTQETQKTETSQNFLKARENEQNEAKHEKQELETDMLRMAQGMKAFASGFKSQFQQDEHLMNKISSQQDVNMDKTTIERDKLAEIQHSAVSSFCKRLFMLAFATAVMVFMFFFVWLFPNKVKHYSEEIA</sequence>
<dbReference type="OrthoDB" id="10659213at2759"/>
<organism evidence="3 4">
    <name type="scientific">Halteria grandinella</name>
    <dbReference type="NCBI Taxonomy" id="5974"/>
    <lineage>
        <taxon>Eukaryota</taxon>
        <taxon>Sar</taxon>
        <taxon>Alveolata</taxon>
        <taxon>Ciliophora</taxon>
        <taxon>Intramacronucleata</taxon>
        <taxon>Spirotrichea</taxon>
        <taxon>Stichotrichia</taxon>
        <taxon>Sporadotrichida</taxon>
        <taxon>Halteriidae</taxon>
        <taxon>Halteria</taxon>
    </lineage>
</organism>
<dbReference type="Proteomes" id="UP000785679">
    <property type="component" value="Unassembled WGS sequence"/>
</dbReference>
<evidence type="ECO:0000256" key="1">
    <source>
        <dbReference type="SAM" id="Coils"/>
    </source>
</evidence>
<feature type="transmembrane region" description="Helical" evidence="2">
    <location>
        <begin position="365"/>
        <end position="385"/>
    </location>
</feature>
<protein>
    <submittedName>
        <fullName evidence="3">Uncharacterized protein</fullName>
    </submittedName>
</protein>
<comment type="caution">
    <text evidence="3">The sequence shown here is derived from an EMBL/GenBank/DDBJ whole genome shotgun (WGS) entry which is preliminary data.</text>
</comment>
<evidence type="ECO:0000313" key="4">
    <source>
        <dbReference type="Proteomes" id="UP000785679"/>
    </source>
</evidence>
<reference evidence="3" key="1">
    <citation type="submission" date="2019-06" db="EMBL/GenBank/DDBJ databases">
        <authorList>
            <person name="Zheng W."/>
        </authorList>
    </citation>
    <scope>NUCLEOTIDE SEQUENCE</scope>
    <source>
        <strain evidence="3">QDHG01</strain>
    </source>
</reference>
<evidence type="ECO:0000313" key="3">
    <source>
        <dbReference type="EMBL" id="TNV78052.1"/>
    </source>
</evidence>
<gene>
    <name evidence="3" type="ORF">FGO68_gene10011</name>
</gene>
<keyword evidence="4" id="KW-1185">Reference proteome</keyword>
<proteinExistence type="predicted"/>
<name>A0A8J8NM30_HALGN</name>
<evidence type="ECO:0000256" key="2">
    <source>
        <dbReference type="SAM" id="Phobius"/>
    </source>
</evidence>
<accession>A0A8J8NM30</accession>
<dbReference type="AlphaFoldDB" id="A0A8J8NM30"/>